<reference evidence="3 4" key="1">
    <citation type="journal article" date="2017" name="Int. J. Parasitol.">
        <title>The genome of the protozoan parasite Cystoisospora suis and a reverse vaccinology approach to identify vaccine candidates.</title>
        <authorList>
            <person name="Palmieri N."/>
            <person name="Shrestha A."/>
            <person name="Ruttkowski B."/>
            <person name="Beck T."/>
            <person name="Vogl C."/>
            <person name="Tomley F."/>
            <person name="Blake D.P."/>
            <person name="Joachim A."/>
        </authorList>
    </citation>
    <scope>NUCLEOTIDE SEQUENCE [LARGE SCALE GENOMIC DNA]</scope>
    <source>
        <strain evidence="3 4">Wien I</strain>
    </source>
</reference>
<feature type="transmembrane region" description="Helical" evidence="2">
    <location>
        <begin position="49"/>
        <end position="72"/>
    </location>
</feature>
<dbReference type="RefSeq" id="XP_067917279.1">
    <property type="nucleotide sequence ID" value="XM_068070749.1"/>
</dbReference>
<feature type="transmembrane region" description="Helical" evidence="2">
    <location>
        <begin position="164"/>
        <end position="181"/>
    </location>
</feature>
<evidence type="ECO:0000313" key="3">
    <source>
        <dbReference type="EMBL" id="PHJ15546.1"/>
    </source>
</evidence>
<dbReference type="VEuPathDB" id="ToxoDB:CSUI_010647"/>
<evidence type="ECO:0008006" key="5">
    <source>
        <dbReference type="Google" id="ProtNLM"/>
    </source>
</evidence>
<evidence type="ECO:0000313" key="4">
    <source>
        <dbReference type="Proteomes" id="UP000221165"/>
    </source>
</evidence>
<protein>
    <recommendedName>
        <fullName evidence="5">Transmembrane protein</fullName>
    </recommendedName>
</protein>
<dbReference type="AlphaFoldDB" id="A0A2C6KGT1"/>
<sequence length="286" mass="30939">HADLHASSGHANPSDLTTTVSLVRSSRFRFRRHRASAAPVVRADSLSPWLGRIFLTTAAGLLPVALSPLFVVTFHSHLFISQGALAASHCPSFPPCPLFIMAAKAAVRSPRLLVPEEVLPAEADEHMAANNGLRKRRSSRRTRNPKDGLKLGFRGFLTGKAAKMILVIASVAGFIVAARHYRECLRNLRASETNEVGSAGGSVSRRLAQGRSGDRDCYEGHFAPSGHSVRGQRGPNSWSAQQDVRSTPGRTRQVLSKATLLNQASLREIQAVGWDKTGLTWPSQTA</sequence>
<feature type="compositionally biased region" description="Polar residues" evidence="1">
    <location>
        <begin position="234"/>
        <end position="250"/>
    </location>
</feature>
<evidence type="ECO:0000256" key="1">
    <source>
        <dbReference type="SAM" id="MobiDB-lite"/>
    </source>
</evidence>
<gene>
    <name evidence="3" type="ORF">CSUI_010647</name>
</gene>
<keyword evidence="2" id="KW-0812">Transmembrane</keyword>
<keyword evidence="2" id="KW-1133">Transmembrane helix</keyword>
<proteinExistence type="predicted"/>
<keyword evidence="4" id="KW-1185">Reference proteome</keyword>
<comment type="caution">
    <text evidence="3">The sequence shown here is derived from an EMBL/GenBank/DDBJ whole genome shotgun (WGS) entry which is preliminary data.</text>
</comment>
<evidence type="ECO:0000256" key="2">
    <source>
        <dbReference type="SAM" id="Phobius"/>
    </source>
</evidence>
<organism evidence="3 4">
    <name type="scientific">Cystoisospora suis</name>
    <dbReference type="NCBI Taxonomy" id="483139"/>
    <lineage>
        <taxon>Eukaryota</taxon>
        <taxon>Sar</taxon>
        <taxon>Alveolata</taxon>
        <taxon>Apicomplexa</taxon>
        <taxon>Conoidasida</taxon>
        <taxon>Coccidia</taxon>
        <taxon>Eucoccidiorida</taxon>
        <taxon>Eimeriorina</taxon>
        <taxon>Sarcocystidae</taxon>
        <taxon>Cystoisospora</taxon>
    </lineage>
</organism>
<dbReference type="EMBL" id="MIGC01007907">
    <property type="protein sequence ID" value="PHJ15546.1"/>
    <property type="molecule type" value="Genomic_DNA"/>
</dbReference>
<accession>A0A2C6KGT1</accession>
<dbReference type="Proteomes" id="UP000221165">
    <property type="component" value="Unassembled WGS sequence"/>
</dbReference>
<feature type="region of interest" description="Disordered" evidence="1">
    <location>
        <begin position="195"/>
        <end position="250"/>
    </location>
</feature>
<keyword evidence="2" id="KW-0472">Membrane</keyword>
<name>A0A2C6KGT1_9APIC</name>
<dbReference type="GeneID" id="94433960"/>
<feature type="non-terminal residue" evidence="3">
    <location>
        <position position="1"/>
    </location>
</feature>